<protein>
    <submittedName>
        <fullName evidence="3">Uncharacterized protein</fullName>
    </submittedName>
</protein>
<feature type="compositionally biased region" description="Polar residues" evidence="1">
    <location>
        <begin position="98"/>
        <end position="117"/>
    </location>
</feature>
<dbReference type="AlphaFoldDB" id="A0A1Y2BJ40"/>
<dbReference type="Proteomes" id="UP000193986">
    <property type="component" value="Unassembled WGS sequence"/>
</dbReference>
<name>A0A1Y2BJ40_9TREE</name>
<keyword evidence="2" id="KW-0812">Transmembrane</keyword>
<dbReference type="EMBL" id="MCFC01000002">
    <property type="protein sequence ID" value="ORY34802.1"/>
    <property type="molecule type" value="Genomic_DNA"/>
</dbReference>
<sequence>MPVKFTPGPHPTSQSRSSSSTSLPHHHLTPNHNSSSNNNDDDDGSQSPYQPTSSTSSPSHIPAVPHSTPTSIMVHKDTSTTTTPKSSIFITPGHRDVSTTPKNSRKPTTPGTSSPLTISFRPRQETLDDVERQPLLGRRHSQQQQDGQQEEEAEEEENRRKWIYPVLVGLGIFSILMLVGLGGWRLGMGEGGGRWPGGPH</sequence>
<feature type="compositionally biased region" description="Low complexity" evidence="1">
    <location>
        <begin position="79"/>
        <end position="92"/>
    </location>
</feature>
<comment type="caution">
    <text evidence="3">The sequence shown here is derived from an EMBL/GenBank/DDBJ whole genome shotgun (WGS) entry which is preliminary data.</text>
</comment>
<keyword evidence="4" id="KW-1185">Reference proteome</keyword>
<evidence type="ECO:0000256" key="1">
    <source>
        <dbReference type="SAM" id="MobiDB-lite"/>
    </source>
</evidence>
<evidence type="ECO:0000313" key="3">
    <source>
        <dbReference type="EMBL" id="ORY34802.1"/>
    </source>
</evidence>
<feature type="compositionally biased region" description="Basic and acidic residues" evidence="1">
    <location>
        <begin position="122"/>
        <end position="132"/>
    </location>
</feature>
<feature type="compositionally biased region" description="Low complexity" evidence="1">
    <location>
        <begin position="45"/>
        <end position="59"/>
    </location>
</feature>
<keyword evidence="2" id="KW-1133">Transmembrane helix</keyword>
<feature type="compositionally biased region" description="Low complexity" evidence="1">
    <location>
        <begin position="11"/>
        <end position="23"/>
    </location>
</feature>
<keyword evidence="2" id="KW-0472">Membrane</keyword>
<reference evidence="3 4" key="1">
    <citation type="submission" date="2016-07" db="EMBL/GenBank/DDBJ databases">
        <title>Pervasive Adenine N6-methylation of Active Genes in Fungi.</title>
        <authorList>
            <consortium name="DOE Joint Genome Institute"/>
            <person name="Mondo S.J."/>
            <person name="Dannebaum R.O."/>
            <person name="Kuo R.C."/>
            <person name="Labutti K."/>
            <person name="Haridas S."/>
            <person name="Kuo A."/>
            <person name="Salamov A."/>
            <person name="Ahrendt S.R."/>
            <person name="Lipzen A."/>
            <person name="Sullivan W."/>
            <person name="Andreopoulos W.B."/>
            <person name="Clum A."/>
            <person name="Lindquist E."/>
            <person name="Daum C."/>
            <person name="Ramamoorthy G.K."/>
            <person name="Gryganskyi A."/>
            <person name="Culley D."/>
            <person name="Magnuson J.K."/>
            <person name="James T.Y."/>
            <person name="O'Malley M.A."/>
            <person name="Stajich J.E."/>
            <person name="Spatafora J.W."/>
            <person name="Visel A."/>
            <person name="Grigoriev I.V."/>
        </authorList>
    </citation>
    <scope>NUCLEOTIDE SEQUENCE [LARGE SCALE GENOMIC DNA]</scope>
    <source>
        <strain evidence="3 4">68-887.2</strain>
    </source>
</reference>
<proteinExistence type="predicted"/>
<gene>
    <name evidence="3" type="ORF">BCR39DRAFT_514902</name>
</gene>
<evidence type="ECO:0000313" key="4">
    <source>
        <dbReference type="Proteomes" id="UP000193986"/>
    </source>
</evidence>
<feature type="transmembrane region" description="Helical" evidence="2">
    <location>
        <begin position="162"/>
        <end position="184"/>
    </location>
</feature>
<evidence type="ECO:0000256" key="2">
    <source>
        <dbReference type="SAM" id="Phobius"/>
    </source>
</evidence>
<organism evidence="3 4">
    <name type="scientific">Naematelia encephala</name>
    <dbReference type="NCBI Taxonomy" id="71784"/>
    <lineage>
        <taxon>Eukaryota</taxon>
        <taxon>Fungi</taxon>
        <taxon>Dikarya</taxon>
        <taxon>Basidiomycota</taxon>
        <taxon>Agaricomycotina</taxon>
        <taxon>Tremellomycetes</taxon>
        <taxon>Tremellales</taxon>
        <taxon>Naemateliaceae</taxon>
        <taxon>Naematelia</taxon>
    </lineage>
</organism>
<feature type="region of interest" description="Disordered" evidence="1">
    <location>
        <begin position="1"/>
        <end position="158"/>
    </location>
</feature>
<dbReference type="InParanoid" id="A0A1Y2BJ40"/>
<accession>A0A1Y2BJ40</accession>